<evidence type="ECO:0000256" key="1">
    <source>
        <dbReference type="ARBA" id="ARBA00023239"/>
    </source>
</evidence>
<organism evidence="4 5">
    <name type="scientific">Streptomyces cremeus</name>
    <dbReference type="NCBI Taxonomy" id="66881"/>
    <lineage>
        <taxon>Bacteria</taxon>
        <taxon>Bacillati</taxon>
        <taxon>Actinomycetota</taxon>
        <taxon>Actinomycetes</taxon>
        <taxon>Kitasatosporales</taxon>
        <taxon>Streptomycetaceae</taxon>
        <taxon>Streptomyces</taxon>
    </lineage>
</organism>
<dbReference type="RefSeq" id="WP_345224184.1">
    <property type="nucleotide sequence ID" value="NZ_BAAAXE010000013.1"/>
</dbReference>
<accession>A0ABV5PBQ6</accession>
<dbReference type="SFLD" id="SFLDG01020">
    <property type="entry name" value="Terpene_Cyclase_Like_2"/>
    <property type="match status" value="1"/>
</dbReference>
<feature type="region of interest" description="Disordered" evidence="2">
    <location>
        <begin position="304"/>
        <end position="377"/>
    </location>
</feature>
<feature type="compositionally biased region" description="Pro residues" evidence="2">
    <location>
        <begin position="336"/>
        <end position="346"/>
    </location>
</feature>
<evidence type="ECO:0000259" key="3">
    <source>
        <dbReference type="Pfam" id="PF13649"/>
    </source>
</evidence>
<feature type="compositionally biased region" description="Low complexity" evidence="2">
    <location>
        <begin position="324"/>
        <end position="335"/>
    </location>
</feature>
<keyword evidence="5" id="KW-1185">Reference proteome</keyword>
<dbReference type="PANTHER" id="PTHR44068:SF11">
    <property type="entry name" value="GERANYL DIPHOSPHATE 2-C-METHYLTRANSFERASE"/>
    <property type="match status" value="1"/>
</dbReference>
<dbReference type="Pfam" id="PF19086">
    <property type="entry name" value="Terpene_syn_C_2"/>
    <property type="match status" value="1"/>
</dbReference>
<dbReference type="Proteomes" id="UP001589718">
    <property type="component" value="Unassembled WGS sequence"/>
</dbReference>
<reference evidence="4 5" key="1">
    <citation type="submission" date="2024-09" db="EMBL/GenBank/DDBJ databases">
        <authorList>
            <person name="Sun Q."/>
            <person name="Mori K."/>
        </authorList>
    </citation>
    <scope>NUCLEOTIDE SEQUENCE [LARGE SCALE GENOMIC DNA]</scope>
    <source>
        <strain evidence="4 5">JCM 4362</strain>
    </source>
</reference>
<dbReference type="InterPro" id="IPR041698">
    <property type="entry name" value="Methyltransf_25"/>
</dbReference>
<dbReference type="Gene3D" id="1.10.600.10">
    <property type="entry name" value="Farnesyl Diphosphate Synthase"/>
    <property type="match status" value="1"/>
</dbReference>
<protein>
    <submittedName>
        <fullName evidence="4">Methyltransferase domain-containing protein</fullName>
    </submittedName>
</protein>
<keyword evidence="1" id="KW-0456">Lyase</keyword>
<dbReference type="GO" id="GO:0032259">
    <property type="term" value="P:methylation"/>
    <property type="evidence" value="ECO:0007669"/>
    <property type="project" value="UniProtKB-KW"/>
</dbReference>
<dbReference type="CDD" id="cd02440">
    <property type="entry name" value="AdoMet_MTases"/>
    <property type="match status" value="1"/>
</dbReference>
<keyword evidence="4" id="KW-0808">Transferase</keyword>
<name>A0ABV5PBQ6_STRCM</name>
<keyword evidence="4" id="KW-0489">Methyltransferase</keyword>
<dbReference type="GO" id="GO:0008168">
    <property type="term" value="F:methyltransferase activity"/>
    <property type="evidence" value="ECO:0007669"/>
    <property type="project" value="UniProtKB-KW"/>
</dbReference>
<feature type="compositionally biased region" description="Low complexity" evidence="2">
    <location>
        <begin position="358"/>
        <end position="371"/>
    </location>
</feature>
<dbReference type="InterPro" id="IPR050447">
    <property type="entry name" value="Erg6_SMT_methyltransf"/>
</dbReference>
<sequence length="735" mass="80034">MTPATAGPALIGRPGFDPGQVPQYYTRKTSDILHKYGPGPRTHFHVGMFGPGEHPQTTVAQRVLKRRIVDSQEAVLARAAQLWDVAAAPPETLLDVGCGLGGGSLFWAQEYGARVTGLTVTPDHIPVIEDFTRRAGAQGQVTAVLGDVHDWERDREYDAAVAIESSGYMDRERLFTVMARTLRPGGWFGIQEHFLCRPEWTEFVDGYYRTRLGTLTEYIRAARAAGFELELDEDITDRVSEFWVQSMAWTTAEIEGIDEGRGSPIARDRLVESALTHGKFYRVWRDHALETRLLLFRLAGGPTASPAPPCGAPEHTGAPVPERAQAPAPGRAKAPAPAPAPAPSPEAAPRTGAVTAQRFGRTAADAARRGTSGPRSALGESLPPFYCPLPDAGAHPDAEALGAHALAWADHYDLYPNATERAWAQAIHNPDFVCRAIPHGDTETLLLFMEWNYWAWAVDDWQDSGSAAGRTAVVVDHGQRVLRALEAPGSGLLPAGALSAALDDLVTRTRARFTPARLHRLTTGTRDWLAGVAGQTANTERGRMPSLNDYVAQRVSVNGTRFSLAFSEAANGIELPPDLHFSPPVQALTDAAGFIVSCDNDLFSYAMDDHLTPPAQNLVNVLAHQRGRTPREVLPEAVVLRDRAMTYFTTRAERLTAGHGHPELPRYVQALETYVAGCMRWMSNAPRYASPRNRHPMPVEGASYGITVTDRPAPGGEQDGPVPGVPALDWWWGQE</sequence>
<gene>
    <name evidence="4" type="ORF">ACFFTU_11040</name>
</gene>
<dbReference type="SUPFAM" id="SSF53335">
    <property type="entry name" value="S-adenosyl-L-methionine-dependent methyltransferases"/>
    <property type="match status" value="1"/>
</dbReference>
<evidence type="ECO:0000313" key="5">
    <source>
        <dbReference type="Proteomes" id="UP001589718"/>
    </source>
</evidence>
<dbReference type="PANTHER" id="PTHR44068">
    <property type="entry name" value="ZGC:194242"/>
    <property type="match status" value="1"/>
</dbReference>
<dbReference type="InterPro" id="IPR029063">
    <property type="entry name" value="SAM-dependent_MTases_sf"/>
</dbReference>
<dbReference type="InterPro" id="IPR034686">
    <property type="entry name" value="Terpene_cyclase-like_2"/>
</dbReference>
<dbReference type="SUPFAM" id="SSF48576">
    <property type="entry name" value="Terpenoid synthases"/>
    <property type="match status" value="1"/>
</dbReference>
<proteinExistence type="predicted"/>
<comment type="caution">
    <text evidence="4">The sequence shown here is derived from an EMBL/GenBank/DDBJ whole genome shotgun (WGS) entry which is preliminary data.</text>
</comment>
<evidence type="ECO:0000313" key="4">
    <source>
        <dbReference type="EMBL" id="MFB9520483.1"/>
    </source>
</evidence>
<evidence type="ECO:0000256" key="2">
    <source>
        <dbReference type="SAM" id="MobiDB-lite"/>
    </source>
</evidence>
<dbReference type="Pfam" id="PF13649">
    <property type="entry name" value="Methyltransf_25"/>
    <property type="match status" value="1"/>
</dbReference>
<dbReference type="InterPro" id="IPR008949">
    <property type="entry name" value="Isoprenoid_synthase_dom_sf"/>
</dbReference>
<feature type="domain" description="Methyltransferase" evidence="3">
    <location>
        <begin position="94"/>
        <end position="186"/>
    </location>
</feature>
<dbReference type="EMBL" id="JBHMCR010000006">
    <property type="protein sequence ID" value="MFB9520483.1"/>
    <property type="molecule type" value="Genomic_DNA"/>
</dbReference>
<dbReference type="Gene3D" id="3.40.50.150">
    <property type="entry name" value="Vaccinia Virus protein VP39"/>
    <property type="match status" value="1"/>
</dbReference>
<dbReference type="SFLD" id="SFLDS00005">
    <property type="entry name" value="Isoprenoid_Synthase_Type_I"/>
    <property type="match status" value="1"/>
</dbReference>